<evidence type="ECO:0000313" key="14">
    <source>
        <dbReference type="EMBL" id="ODP27905.1"/>
    </source>
</evidence>
<keyword evidence="8 11" id="KW-0274">FAD</keyword>
<feature type="compositionally biased region" description="Polar residues" evidence="12">
    <location>
        <begin position="218"/>
        <end position="236"/>
    </location>
</feature>
<comment type="function">
    <text evidence="11">Involved in coproporphyrin-dependent heme b biosynthesis. Catalyzes the oxidation of coproporphyrinogen III to coproporphyrin III.</text>
</comment>
<keyword evidence="9 11" id="KW-0560">Oxidoreductase</keyword>
<dbReference type="EC" id="1.3.3.15" evidence="5 11"/>
<dbReference type="Proteomes" id="UP000094578">
    <property type="component" value="Unassembled WGS sequence"/>
</dbReference>
<evidence type="ECO:0000256" key="7">
    <source>
        <dbReference type="ARBA" id="ARBA00022630"/>
    </source>
</evidence>
<dbReference type="RefSeq" id="WP_069328132.1">
    <property type="nucleotide sequence ID" value="NZ_MDER01000045.1"/>
</dbReference>
<proteinExistence type="inferred from homology"/>
<dbReference type="InterPro" id="IPR002937">
    <property type="entry name" value="Amino_oxidase"/>
</dbReference>
<protein>
    <recommendedName>
        <fullName evidence="6 11">Coproporphyrinogen III oxidase</fullName>
        <ecNumber evidence="5 11">1.3.3.15</ecNumber>
    </recommendedName>
</protein>
<evidence type="ECO:0000256" key="1">
    <source>
        <dbReference type="ARBA" id="ARBA00001755"/>
    </source>
</evidence>
<dbReference type="GO" id="GO:0004729">
    <property type="term" value="F:oxygen-dependent protoporphyrinogen oxidase activity"/>
    <property type="evidence" value="ECO:0007669"/>
    <property type="project" value="UniProtKB-UniRule"/>
</dbReference>
<dbReference type="SUPFAM" id="SSF51905">
    <property type="entry name" value="FAD/NAD(P)-binding domain"/>
    <property type="match status" value="1"/>
</dbReference>
<dbReference type="PANTHER" id="PTHR42923">
    <property type="entry name" value="PROTOPORPHYRINOGEN OXIDASE"/>
    <property type="match status" value="1"/>
</dbReference>
<dbReference type="InterPro" id="IPR050464">
    <property type="entry name" value="Zeta_carotene_desat/Oxidored"/>
</dbReference>
<reference evidence="14 15" key="1">
    <citation type="submission" date="2016-08" db="EMBL/GenBank/DDBJ databases">
        <title>Genome sequencing of Paenibacillus sp. TI45-13ar, isolated from Korean traditional nuruk.</title>
        <authorList>
            <person name="Kim S.-J."/>
        </authorList>
    </citation>
    <scope>NUCLEOTIDE SEQUENCE [LARGE SCALE GENOMIC DNA]</scope>
    <source>
        <strain evidence="14 15">TI45-13ar</strain>
    </source>
</reference>
<dbReference type="AlphaFoldDB" id="A0A1E3L418"/>
<dbReference type="UniPathway" id="UPA00252"/>
<sequence>MTTKTKKIVILGGGISGLSAAYYVKKIANEQQIPVEITLIEKENRLGGKLHTVKRNGFTIEKGPDAFLARKPAILELTKLLHIEDQLVATNPEAGITRILHKGKLHPMPMGFVLGIPTQITPFIKTGLISPLGKVRALFDLVIPARQGEQDESLGNFIERRLGKEVLEQITEPLLAGIYAGDTRSLSLTATFPQFQQMEQQHGSLIKGMIGGKKRKVSTNVSESPKPSSATTNQSPSIPKSMFLSYKGGLSYLIEQLKKNLESVHFRLGESVRSVQKYHQQYNLILDNGEEIEADQVISTIPAYAAAHIFAHVPNTEHLQHIHYVSVANIALAFPYTVLKESLRSPGFLVPRKEGKMITACTISSIKWNHTAPTDQVLLRVYIGRAGAEEWVDMTDEQLVTAARQDLQELLGIEAQPQLIEISRCIQSMPQYPLDHRQQMDLLRRQLAQQMPGVWLSGGGYDGVGIPDCIAHAKKTAEQVIQHIQTNS</sequence>
<dbReference type="PATRIC" id="fig|1886670.3.peg.2769"/>
<evidence type="ECO:0000256" key="3">
    <source>
        <dbReference type="ARBA" id="ARBA00004744"/>
    </source>
</evidence>
<dbReference type="SUPFAM" id="SSF54373">
    <property type="entry name" value="FAD-linked reductases, C-terminal domain"/>
    <property type="match status" value="1"/>
</dbReference>
<comment type="pathway">
    <text evidence="3 11">Porphyrin-containing compound metabolism; protoheme biosynthesis.</text>
</comment>
<evidence type="ECO:0000256" key="6">
    <source>
        <dbReference type="ARBA" id="ARBA00019046"/>
    </source>
</evidence>
<dbReference type="PANTHER" id="PTHR42923:SF3">
    <property type="entry name" value="PROTOPORPHYRINOGEN OXIDASE"/>
    <property type="match status" value="1"/>
</dbReference>
<dbReference type="Gene3D" id="3.90.660.20">
    <property type="entry name" value="Protoporphyrinogen oxidase, mitochondrial, domain 2"/>
    <property type="match status" value="1"/>
</dbReference>
<comment type="catalytic activity">
    <reaction evidence="1">
        <text>coproporphyrinogen III + 3 O2 = coproporphyrin III + 3 H2O2</text>
        <dbReference type="Rhea" id="RHEA:43436"/>
        <dbReference type="ChEBI" id="CHEBI:15379"/>
        <dbReference type="ChEBI" id="CHEBI:16240"/>
        <dbReference type="ChEBI" id="CHEBI:57309"/>
        <dbReference type="ChEBI" id="CHEBI:131725"/>
        <dbReference type="EC" id="1.3.3.15"/>
    </reaction>
    <physiologicalReaction direction="left-to-right" evidence="1">
        <dbReference type="Rhea" id="RHEA:43437"/>
    </physiologicalReaction>
</comment>
<evidence type="ECO:0000259" key="13">
    <source>
        <dbReference type="Pfam" id="PF01593"/>
    </source>
</evidence>
<evidence type="ECO:0000256" key="8">
    <source>
        <dbReference type="ARBA" id="ARBA00022827"/>
    </source>
</evidence>
<evidence type="ECO:0000256" key="2">
    <source>
        <dbReference type="ARBA" id="ARBA00001974"/>
    </source>
</evidence>
<dbReference type="Gene3D" id="3.50.50.60">
    <property type="entry name" value="FAD/NAD(P)-binding domain"/>
    <property type="match status" value="1"/>
</dbReference>
<dbReference type="InterPro" id="IPR004572">
    <property type="entry name" value="Protoporphyrinogen_oxidase"/>
</dbReference>
<evidence type="ECO:0000256" key="5">
    <source>
        <dbReference type="ARBA" id="ARBA00012402"/>
    </source>
</evidence>
<dbReference type="GO" id="GO:0006783">
    <property type="term" value="P:heme biosynthetic process"/>
    <property type="evidence" value="ECO:0007669"/>
    <property type="project" value="UniProtKB-UniRule"/>
</dbReference>
<evidence type="ECO:0000256" key="12">
    <source>
        <dbReference type="SAM" id="MobiDB-lite"/>
    </source>
</evidence>
<organism evidence="14 15">
    <name type="scientific">Paenibacillus nuruki</name>
    <dbReference type="NCBI Taxonomy" id="1886670"/>
    <lineage>
        <taxon>Bacteria</taxon>
        <taxon>Bacillati</taxon>
        <taxon>Bacillota</taxon>
        <taxon>Bacilli</taxon>
        <taxon>Bacillales</taxon>
        <taxon>Paenibacillaceae</taxon>
        <taxon>Paenibacillus</taxon>
    </lineage>
</organism>
<dbReference type="Gene3D" id="1.10.3110.10">
    <property type="entry name" value="protoporphyrinogen ix oxidase, domain 3"/>
    <property type="match status" value="1"/>
</dbReference>
<feature type="domain" description="Amine oxidase" evidence="13">
    <location>
        <begin position="15"/>
        <end position="481"/>
    </location>
</feature>
<comment type="subcellular location">
    <subcellularLocation>
        <location evidence="11">Cytoplasm</location>
    </subcellularLocation>
</comment>
<keyword evidence="15" id="KW-1185">Reference proteome</keyword>
<keyword evidence="7 11" id="KW-0285">Flavoprotein</keyword>
<dbReference type="NCBIfam" id="TIGR00562">
    <property type="entry name" value="proto_IX_ox"/>
    <property type="match status" value="1"/>
</dbReference>
<dbReference type="Pfam" id="PF01593">
    <property type="entry name" value="Amino_oxidase"/>
    <property type="match status" value="1"/>
</dbReference>
<dbReference type="InterPro" id="IPR036188">
    <property type="entry name" value="FAD/NAD-bd_sf"/>
</dbReference>
<keyword evidence="11" id="KW-0963">Cytoplasm</keyword>
<evidence type="ECO:0000256" key="10">
    <source>
        <dbReference type="ARBA" id="ARBA00023133"/>
    </source>
</evidence>
<evidence type="ECO:0000256" key="11">
    <source>
        <dbReference type="RuleBase" id="RU364052"/>
    </source>
</evidence>
<accession>A0A1E3L418</accession>
<dbReference type="STRING" id="1886670.PTI45_02724"/>
<comment type="cofactor">
    <cofactor evidence="2 11">
        <name>FAD</name>
        <dbReference type="ChEBI" id="CHEBI:57692"/>
    </cofactor>
</comment>
<comment type="caution">
    <text evidence="14">The sequence shown here is derived from an EMBL/GenBank/DDBJ whole genome shotgun (WGS) entry which is preliminary data.</text>
</comment>
<evidence type="ECO:0000256" key="4">
    <source>
        <dbReference type="ARBA" id="ARBA00008310"/>
    </source>
</evidence>
<dbReference type="EMBL" id="MDER01000045">
    <property type="protein sequence ID" value="ODP27905.1"/>
    <property type="molecule type" value="Genomic_DNA"/>
</dbReference>
<gene>
    <name evidence="14" type="ORF">PTI45_02724</name>
</gene>
<comment type="similarity">
    <text evidence="4 11">Belongs to the protoporphyrinogen/coproporphyrinogen oxidase family. Coproporphyrinogen III oxidase subfamily.</text>
</comment>
<feature type="region of interest" description="Disordered" evidence="12">
    <location>
        <begin position="216"/>
        <end position="236"/>
    </location>
</feature>
<name>A0A1E3L418_9BACL</name>
<evidence type="ECO:0000313" key="15">
    <source>
        <dbReference type="Proteomes" id="UP000094578"/>
    </source>
</evidence>
<evidence type="ECO:0000256" key="9">
    <source>
        <dbReference type="ARBA" id="ARBA00023002"/>
    </source>
</evidence>
<keyword evidence="10 11" id="KW-0350">Heme biosynthesis</keyword>
<dbReference type="GO" id="GO:0005737">
    <property type="term" value="C:cytoplasm"/>
    <property type="evidence" value="ECO:0007669"/>
    <property type="project" value="UniProtKB-SubCell"/>
</dbReference>